<protein>
    <submittedName>
        <fullName evidence="3">Uncharacterized protein YecT (DUF1311 family)</fullName>
    </submittedName>
</protein>
<name>A0A3D9XQ38_PARVE</name>
<reference evidence="3 4" key="1">
    <citation type="submission" date="2018-08" db="EMBL/GenBank/DDBJ databases">
        <title>Genomic Encyclopedia of Archaeal and Bacterial Type Strains, Phase II (KMG-II): from individual species to whole genera.</title>
        <authorList>
            <person name="Goeker M."/>
        </authorList>
    </citation>
    <scope>NUCLEOTIDE SEQUENCE [LARGE SCALE GENOMIC DNA]</scope>
    <source>
        <strain evidence="3 4">DSM 17099</strain>
    </source>
</reference>
<keyword evidence="1" id="KW-0732">Signal</keyword>
<dbReference type="Gene3D" id="1.20.1270.180">
    <property type="match status" value="1"/>
</dbReference>
<evidence type="ECO:0000313" key="3">
    <source>
        <dbReference type="EMBL" id="REF70302.1"/>
    </source>
</evidence>
<dbReference type="RefSeq" id="WP_116222254.1">
    <property type="nucleotide sequence ID" value="NZ_CP038197.1"/>
</dbReference>
<evidence type="ECO:0000313" key="4">
    <source>
        <dbReference type="Proteomes" id="UP000256941"/>
    </source>
</evidence>
<organism evidence="3 4">
    <name type="scientific">Paracoccus versutus</name>
    <name type="common">Thiobacillus versutus</name>
    <dbReference type="NCBI Taxonomy" id="34007"/>
    <lineage>
        <taxon>Bacteria</taxon>
        <taxon>Pseudomonadati</taxon>
        <taxon>Pseudomonadota</taxon>
        <taxon>Alphaproteobacteria</taxon>
        <taxon>Rhodobacterales</taxon>
        <taxon>Paracoccaceae</taxon>
        <taxon>Paracoccus</taxon>
    </lineage>
</organism>
<accession>A0A3D9XQ38</accession>
<feature type="chain" id="PRO_5017701169" evidence="1">
    <location>
        <begin position="17"/>
        <end position="165"/>
    </location>
</feature>
<comment type="caution">
    <text evidence="3">The sequence shown here is derived from an EMBL/GenBank/DDBJ whole genome shotgun (WGS) entry which is preliminary data.</text>
</comment>
<proteinExistence type="predicted"/>
<gene>
    <name evidence="3" type="ORF">BDD41_3030</name>
</gene>
<dbReference type="Proteomes" id="UP000256941">
    <property type="component" value="Unassembled WGS sequence"/>
</dbReference>
<dbReference type="AlphaFoldDB" id="A0A3D9XQ38"/>
<sequence>MRALALFLLMAAPALAQDGPGYGGKPLAACLDRMAGEGGDRRSCIGAASGPCMDQPGGQTTAGMVQCLTAEAADWDRLLNRWYSAAMNRAEAMDAGQGDGQDMEEAAPVLKQAQRNWIAFRDESCRFEALRYQGGTMRGIAHAGCMMQLSAEQALRLRVLAEEEG</sequence>
<dbReference type="Pfam" id="PF07007">
    <property type="entry name" value="LprI"/>
    <property type="match status" value="1"/>
</dbReference>
<feature type="domain" description="Lysozyme inhibitor LprI-like N-terminal" evidence="2">
    <location>
        <begin position="52"/>
        <end position="157"/>
    </location>
</feature>
<dbReference type="EMBL" id="QTUJ01000002">
    <property type="protein sequence ID" value="REF70302.1"/>
    <property type="molecule type" value="Genomic_DNA"/>
</dbReference>
<dbReference type="InterPro" id="IPR009739">
    <property type="entry name" value="LprI-like_N"/>
</dbReference>
<evidence type="ECO:0000259" key="2">
    <source>
        <dbReference type="Pfam" id="PF07007"/>
    </source>
</evidence>
<feature type="signal peptide" evidence="1">
    <location>
        <begin position="1"/>
        <end position="16"/>
    </location>
</feature>
<evidence type="ECO:0000256" key="1">
    <source>
        <dbReference type="SAM" id="SignalP"/>
    </source>
</evidence>